<feature type="chain" id="PRO_5022157055" evidence="1">
    <location>
        <begin position="25"/>
        <end position="89"/>
    </location>
</feature>
<protein>
    <submittedName>
        <fullName evidence="2">Uncharacterized protein</fullName>
    </submittedName>
</protein>
<gene>
    <name evidence="2" type="ORF">WMSIL1_LOCUS12691</name>
</gene>
<dbReference type="AlphaFoldDB" id="A0A564Z5E8"/>
<evidence type="ECO:0000313" key="3">
    <source>
        <dbReference type="Proteomes" id="UP000321570"/>
    </source>
</evidence>
<sequence>MSRLLQWWILLTTGLADLVSLISAEDGITLNPVRLQNGNIELQCVATGDQSGENVIRLGCDIRENKICRENCTVLCPIINDGTLREEDT</sequence>
<dbReference type="Proteomes" id="UP000321570">
    <property type="component" value="Unassembled WGS sequence"/>
</dbReference>
<keyword evidence="3" id="KW-1185">Reference proteome</keyword>
<name>A0A564Z5E8_HYMDI</name>
<keyword evidence="1" id="KW-0732">Signal</keyword>
<accession>A0A564Z5E8</accession>
<feature type="signal peptide" evidence="1">
    <location>
        <begin position="1"/>
        <end position="24"/>
    </location>
</feature>
<evidence type="ECO:0000256" key="1">
    <source>
        <dbReference type="SAM" id="SignalP"/>
    </source>
</evidence>
<reference evidence="2 3" key="1">
    <citation type="submission" date="2019-07" db="EMBL/GenBank/DDBJ databases">
        <authorList>
            <person name="Jastrzebski P J."/>
            <person name="Paukszto L."/>
            <person name="Jastrzebski P J."/>
        </authorList>
    </citation>
    <scope>NUCLEOTIDE SEQUENCE [LARGE SCALE GENOMIC DNA]</scope>
    <source>
        <strain evidence="2 3">WMS-il1</strain>
    </source>
</reference>
<dbReference type="EMBL" id="CABIJS010000666">
    <property type="protein sequence ID" value="VUZ54656.1"/>
    <property type="molecule type" value="Genomic_DNA"/>
</dbReference>
<organism evidence="2 3">
    <name type="scientific">Hymenolepis diminuta</name>
    <name type="common">Rat tapeworm</name>
    <dbReference type="NCBI Taxonomy" id="6216"/>
    <lineage>
        <taxon>Eukaryota</taxon>
        <taxon>Metazoa</taxon>
        <taxon>Spiralia</taxon>
        <taxon>Lophotrochozoa</taxon>
        <taxon>Platyhelminthes</taxon>
        <taxon>Cestoda</taxon>
        <taxon>Eucestoda</taxon>
        <taxon>Cyclophyllidea</taxon>
        <taxon>Hymenolepididae</taxon>
        <taxon>Hymenolepis</taxon>
    </lineage>
</organism>
<evidence type="ECO:0000313" key="2">
    <source>
        <dbReference type="EMBL" id="VUZ54656.1"/>
    </source>
</evidence>
<proteinExistence type="predicted"/>